<feature type="domain" description="Metalloprotease TldD/E C-terminal" evidence="3">
    <location>
        <begin position="258"/>
        <end position="466"/>
    </location>
</feature>
<organism evidence="5 6">
    <name type="scientific">Azospira inquinata</name>
    <dbReference type="NCBI Taxonomy" id="2785627"/>
    <lineage>
        <taxon>Bacteria</taxon>
        <taxon>Pseudomonadati</taxon>
        <taxon>Pseudomonadota</taxon>
        <taxon>Betaproteobacteria</taxon>
        <taxon>Rhodocyclales</taxon>
        <taxon>Rhodocyclaceae</taxon>
        <taxon>Azospira</taxon>
    </lineage>
</organism>
<dbReference type="GO" id="GO:0006508">
    <property type="term" value="P:proteolysis"/>
    <property type="evidence" value="ECO:0007669"/>
    <property type="project" value="InterPro"/>
</dbReference>
<sequence length="467" mass="49649">MAKVRSPRSSSAKKAPPVPVSSRFSLPLADLQNLADDAVRLARKGGASACEADVSEGFGQSVTVRQGEVETIEYNRDKGLGITVYLGQRKGYASTSDFSPLAVKQTVAAALDIARYTAEDPCAGLPEAEWLAKDWQDPGLYFPWDIPVEGAIDLARRCEAAAFAVSPLVKNSEGASLSLQEGQFATANSLGFRGGYPTSRHYIACSVITGEAGKNAAMQRDDWYSTHRDPADFPAPETIGDYAARRALSRLGARKVKTCQVPVIFEAPVACALLGNFVYGASGGSLYRKASFLVDSLGKKVFSPLVQISERPDLPKGLASGPFDNDGVATRSREVVTDGVLNGYFLSVYTARKLGMTTTGNAGGCHNLILKSGQEDLNGLIRGLKRGLLVTELLGQGVNYVNGDYSRGAAGYWIENGEIVHPVEEITIAGNLKDMFLNIGAIGNDVVVRGSKQSGSVLIERMTVAGA</sequence>
<keyword evidence="5" id="KW-0378">Hydrolase</keyword>
<dbReference type="Pfam" id="PF19289">
    <property type="entry name" value="PmbA_TldD_3rd"/>
    <property type="match status" value="1"/>
</dbReference>
<dbReference type="InterPro" id="IPR045569">
    <property type="entry name" value="Metalloprtase-TldD/E_C"/>
</dbReference>
<dbReference type="PANTHER" id="PTHR43421:SF1">
    <property type="entry name" value="METALLOPROTEASE PMBA"/>
    <property type="match status" value="1"/>
</dbReference>
<accession>A0A975XVL2</accession>
<dbReference type="AlphaFoldDB" id="A0A975XVL2"/>
<protein>
    <submittedName>
        <fullName evidence="5">Metalloprotease PmbA</fullName>
    </submittedName>
</protein>
<dbReference type="Proteomes" id="UP000683428">
    <property type="component" value="Chromosome"/>
</dbReference>
<keyword evidence="5" id="KW-0482">Metalloprotease</keyword>
<dbReference type="GO" id="GO:0005829">
    <property type="term" value="C:cytosol"/>
    <property type="evidence" value="ECO:0007669"/>
    <property type="project" value="TreeGrafter"/>
</dbReference>
<gene>
    <name evidence="5" type="primary">pmbA</name>
    <name evidence="5" type="ORF">Azoinq_04865</name>
</gene>
<proteinExistence type="predicted"/>
<name>A0A975XVL2_9RHOO</name>
<dbReference type="RefSeq" id="WP_216131660.1">
    <property type="nucleotide sequence ID" value="NZ_CP064782.1"/>
</dbReference>
<keyword evidence="5" id="KW-0645">Protease</keyword>
<dbReference type="EMBL" id="CP064782">
    <property type="protein sequence ID" value="QWT49939.1"/>
    <property type="molecule type" value="Genomic_DNA"/>
</dbReference>
<feature type="domain" description="Metalloprotease TldD/E central" evidence="4">
    <location>
        <begin position="143"/>
        <end position="251"/>
    </location>
</feature>
<dbReference type="GO" id="GO:0008237">
    <property type="term" value="F:metallopeptidase activity"/>
    <property type="evidence" value="ECO:0007669"/>
    <property type="project" value="UniProtKB-KW"/>
</dbReference>
<dbReference type="KEGG" id="aiq:Azoinq_04865"/>
<evidence type="ECO:0000313" key="6">
    <source>
        <dbReference type="Proteomes" id="UP000683428"/>
    </source>
</evidence>
<dbReference type="NCBIfam" id="NF008268">
    <property type="entry name" value="PRK11040.1"/>
    <property type="match status" value="1"/>
</dbReference>
<feature type="domain" description="Metalloprotease TldD/E N-terminal" evidence="2">
    <location>
        <begin position="50"/>
        <end position="114"/>
    </location>
</feature>
<evidence type="ECO:0000259" key="2">
    <source>
        <dbReference type="Pfam" id="PF01523"/>
    </source>
</evidence>
<evidence type="ECO:0000256" key="1">
    <source>
        <dbReference type="SAM" id="MobiDB-lite"/>
    </source>
</evidence>
<dbReference type="InterPro" id="IPR047657">
    <property type="entry name" value="PmbA"/>
</dbReference>
<dbReference type="InterPro" id="IPR002510">
    <property type="entry name" value="Metalloprtase-TldD/E_N"/>
</dbReference>
<reference evidence="5" key="1">
    <citation type="submission" date="2020-11" db="EMBL/GenBank/DDBJ databases">
        <title>Azospira inquinata sp. nov.</title>
        <authorList>
            <person name="Moe W.M."/>
            <person name="Mikes M.C."/>
        </authorList>
    </citation>
    <scope>NUCLEOTIDE SEQUENCE</scope>
    <source>
        <strain evidence="5">Azo-3</strain>
    </source>
</reference>
<dbReference type="Pfam" id="PF19290">
    <property type="entry name" value="PmbA_TldD_2nd"/>
    <property type="match status" value="1"/>
</dbReference>
<keyword evidence="6" id="KW-1185">Reference proteome</keyword>
<evidence type="ECO:0000259" key="4">
    <source>
        <dbReference type="Pfam" id="PF19290"/>
    </source>
</evidence>
<dbReference type="Pfam" id="PF01523">
    <property type="entry name" value="PmbA_TldD_1st"/>
    <property type="match status" value="1"/>
</dbReference>
<feature type="region of interest" description="Disordered" evidence="1">
    <location>
        <begin position="1"/>
        <end position="20"/>
    </location>
</feature>
<evidence type="ECO:0000259" key="3">
    <source>
        <dbReference type="Pfam" id="PF19289"/>
    </source>
</evidence>
<dbReference type="InterPro" id="IPR045570">
    <property type="entry name" value="Metalloprtase-TldD/E_cen_dom"/>
</dbReference>
<feature type="compositionally biased region" description="Low complexity" evidence="1">
    <location>
        <begin position="1"/>
        <end position="15"/>
    </location>
</feature>
<dbReference type="PANTHER" id="PTHR43421">
    <property type="entry name" value="METALLOPROTEASE PMBA"/>
    <property type="match status" value="1"/>
</dbReference>
<evidence type="ECO:0000313" key="5">
    <source>
        <dbReference type="EMBL" id="QWT49939.1"/>
    </source>
</evidence>